<protein>
    <submittedName>
        <fullName evidence="1">Uncharacterized protein</fullName>
    </submittedName>
</protein>
<proteinExistence type="predicted"/>
<organism evidence="1">
    <name type="scientific">Lepeophtheirus salmonis</name>
    <name type="common">Salmon louse</name>
    <name type="synonym">Caligus salmonis</name>
    <dbReference type="NCBI Taxonomy" id="72036"/>
    <lineage>
        <taxon>Eukaryota</taxon>
        <taxon>Metazoa</taxon>
        <taxon>Ecdysozoa</taxon>
        <taxon>Arthropoda</taxon>
        <taxon>Crustacea</taxon>
        <taxon>Multicrustacea</taxon>
        <taxon>Hexanauplia</taxon>
        <taxon>Copepoda</taxon>
        <taxon>Siphonostomatoida</taxon>
        <taxon>Caligidae</taxon>
        <taxon>Lepeophtheirus</taxon>
    </lineage>
</organism>
<reference evidence="1" key="1">
    <citation type="submission" date="2014-05" db="EMBL/GenBank/DDBJ databases">
        <authorList>
            <person name="Chronopoulou M."/>
        </authorList>
    </citation>
    <scope>NUCLEOTIDE SEQUENCE</scope>
    <source>
        <tissue evidence="1">Whole organism</tissue>
    </source>
</reference>
<sequence>MFSYVSFPFKFDGALKN</sequence>
<dbReference type="AlphaFoldDB" id="A0A0K2U4Z6"/>
<dbReference type="EMBL" id="HACA01015641">
    <property type="protein sequence ID" value="CDW33002.1"/>
    <property type="molecule type" value="Transcribed_RNA"/>
</dbReference>
<accession>A0A0K2U4Z6</accession>
<name>A0A0K2U4Z6_LEPSM</name>
<evidence type="ECO:0000313" key="1">
    <source>
        <dbReference type="EMBL" id="CDW33002.1"/>
    </source>
</evidence>